<feature type="domain" description="DUF2169" evidence="1">
    <location>
        <begin position="21"/>
        <end position="324"/>
    </location>
</feature>
<organism evidence="2 3">
    <name type="scientific">Massilia antarctica</name>
    <dbReference type="NCBI Taxonomy" id="2765360"/>
    <lineage>
        <taxon>Bacteria</taxon>
        <taxon>Pseudomonadati</taxon>
        <taxon>Pseudomonadota</taxon>
        <taxon>Betaproteobacteria</taxon>
        <taxon>Burkholderiales</taxon>
        <taxon>Oxalobacteraceae</taxon>
        <taxon>Telluria group</taxon>
        <taxon>Massilia</taxon>
    </lineage>
</organism>
<name>A0AA49A7X5_9BURK</name>
<dbReference type="InterPro" id="IPR018683">
    <property type="entry name" value="DUF2169"/>
</dbReference>
<reference evidence="2 3" key="1">
    <citation type="submission" date="2020-11" db="EMBL/GenBank/DDBJ databases">
        <authorList>
            <person name="Sun Q."/>
        </authorList>
    </citation>
    <scope>NUCLEOTIDE SEQUENCE [LARGE SCALE GENOMIC DNA]</scope>
    <source>
        <strain evidence="2 3">P8398</strain>
    </source>
</reference>
<proteinExistence type="predicted"/>
<protein>
    <submittedName>
        <fullName evidence="2">DUF2169 domain-containing protein</fullName>
    </submittedName>
</protein>
<evidence type="ECO:0000259" key="1">
    <source>
        <dbReference type="Pfam" id="PF09937"/>
    </source>
</evidence>
<accession>A0AA49A7X5</accession>
<gene>
    <name evidence="2" type="ORF">IV454_31475</name>
</gene>
<evidence type="ECO:0000313" key="3">
    <source>
        <dbReference type="Proteomes" id="UP000662888"/>
    </source>
</evidence>
<evidence type="ECO:0000313" key="2">
    <source>
        <dbReference type="EMBL" id="QPI49878.1"/>
    </source>
</evidence>
<keyword evidence="3" id="KW-1185">Reference proteome</keyword>
<dbReference type="Pfam" id="PF09937">
    <property type="entry name" value="DUF2169"/>
    <property type="match status" value="1"/>
</dbReference>
<dbReference type="Proteomes" id="UP000662888">
    <property type="component" value="Chromosome"/>
</dbReference>
<sequence length="373" mass="41004">MDIQVASKHLIAQVATSLDVDGREHLVIVIKGSWRIPEEGQRPRPIAPSPLSVSDAFVGEPGLSALLYGDDFARYKPRCDVLFDAYAHAPDGQEVQEITVACQVGPMKKGIKVVGPRQWRKLMGIYTLTKPEPFTRMPLHYGHAFGGARTYQQGWGENRQTMTETMLANPAGIGWGGKRTGGDLDGESAPNLQALGETISSPTGNYTPVALSAVGRHWTPRSDHAGTYDKHWEENVCPFLPEDFDEQHNQCAAADQQIAYPGGGETVILRNMMAGRPDVRFTLPRLDDLQVRILRTDYSTEILAPAVDTLFFETEKGSFSAIWRTSVPIRRRIQEFLVLAVGPVDPAWWQRQRAGAGGCHGCGHGMDDNEGSA</sequence>
<dbReference type="RefSeq" id="WP_206089491.1">
    <property type="nucleotide sequence ID" value="NZ_CP065053.1"/>
</dbReference>
<dbReference type="EMBL" id="CP065053">
    <property type="protein sequence ID" value="QPI49878.1"/>
    <property type="molecule type" value="Genomic_DNA"/>
</dbReference>